<dbReference type="InterPro" id="IPR041679">
    <property type="entry name" value="DNA2/NAM7-like_C"/>
</dbReference>
<keyword evidence="10 19" id="KW-0347">Helicase</keyword>
<evidence type="ECO:0000256" key="4">
    <source>
        <dbReference type="ARBA" id="ARBA00022705"/>
    </source>
</evidence>
<evidence type="ECO:0000259" key="21">
    <source>
        <dbReference type="Pfam" id="PF08696"/>
    </source>
</evidence>
<dbReference type="GO" id="GO:0005524">
    <property type="term" value="F:ATP binding"/>
    <property type="evidence" value="ECO:0007669"/>
    <property type="project" value="UniProtKB-UniRule"/>
</dbReference>
<accession>A0A0A1X334</accession>
<name>A0A0A1X334_ZEUCU</name>
<keyword evidence="15 19" id="KW-0234">DNA repair</keyword>
<dbReference type="InterPro" id="IPR047187">
    <property type="entry name" value="SF1_C_Upf1"/>
</dbReference>
<dbReference type="Pfam" id="PF13086">
    <property type="entry name" value="AAA_11"/>
    <property type="match status" value="2"/>
</dbReference>
<evidence type="ECO:0000256" key="14">
    <source>
        <dbReference type="ARBA" id="ARBA00023125"/>
    </source>
</evidence>
<keyword evidence="7 19" id="KW-0547">Nucleotide-binding</keyword>
<dbReference type="FunFam" id="3.40.50.300:FF:001170">
    <property type="entry name" value="DNA replication helicase Dna2"/>
    <property type="match status" value="1"/>
</dbReference>
<feature type="coiled-coil region" evidence="20">
    <location>
        <begin position="877"/>
        <end position="904"/>
    </location>
</feature>
<keyword evidence="17 19" id="KW-0511">Multifunctional enzyme</keyword>
<evidence type="ECO:0000256" key="2">
    <source>
        <dbReference type="ARBA" id="ARBA00007913"/>
    </source>
</evidence>
<evidence type="ECO:0000256" key="17">
    <source>
        <dbReference type="ARBA" id="ARBA00023268"/>
    </source>
</evidence>
<dbReference type="EMBL" id="GBXI01009199">
    <property type="protein sequence ID" value="JAD05093.1"/>
    <property type="molecule type" value="Transcribed_RNA"/>
</dbReference>
<dbReference type="EC" id="3.6.4.12" evidence="19"/>
<evidence type="ECO:0000256" key="6">
    <source>
        <dbReference type="ARBA" id="ARBA00022723"/>
    </source>
</evidence>
<keyword evidence="5 19" id="KW-0540">Nuclease</keyword>
<dbReference type="InterPro" id="IPR014808">
    <property type="entry name" value="DNA_replication_fac_Dna2_N"/>
</dbReference>
<dbReference type="GO" id="GO:0033567">
    <property type="term" value="P:DNA replication, Okazaki fragment processing"/>
    <property type="evidence" value="ECO:0007669"/>
    <property type="project" value="UniProtKB-UniRule"/>
</dbReference>
<dbReference type="InterPro" id="IPR041677">
    <property type="entry name" value="DNA2/NAM7_AAA_11"/>
</dbReference>
<dbReference type="GO" id="GO:0071932">
    <property type="term" value="P:replication fork reversal"/>
    <property type="evidence" value="ECO:0007669"/>
    <property type="project" value="TreeGrafter"/>
</dbReference>
<protein>
    <recommendedName>
        <fullName evidence="19">DNA replication ATP-dependent helicase/nuclease</fullName>
        <ecNumber evidence="19">3.1.-.-</ecNumber>
        <ecNumber evidence="19">3.6.4.12</ecNumber>
    </recommendedName>
</protein>
<proteinExistence type="inferred from homology"/>
<dbReference type="InterPro" id="IPR045055">
    <property type="entry name" value="DNA2/NAM7-like"/>
</dbReference>
<reference evidence="24" key="1">
    <citation type="submission" date="2014-11" db="EMBL/GenBank/DDBJ databases">
        <authorList>
            <person name="Geib S."/>
        </authorList>
    </citation>
    <scope>NUCLEOTIDE SEQUENCE</scope>
</reference>
<organism evidence="24">
    <name type="scientific">Zeugodacus cucurbitae</name>
    <name type="common">Melon fruit fly</name>
    <name type="synonym">Bactrocera cucurbitae</name>
    <dbReference type="NCBI Taxonomy" id="28588"/>
    <lineage>
        <taxon>Eukaryota</taxon>
        <taxon>Metazoa</taxon>
        <taxon>Ecdysozoa</taxon>
        <taxon>Arthropoda</taxon>
        <taxon>Hexapoda</taxon>
        <taxon>Insecta</taxon>
        <taxon>Pterygota</taxon>
        <taxon>Neoptera</taxon>
        <taxon>Endopterygota</taxon>
        <taxon>Diptera</taxon>
        <taxon>Brachycera</taxon>
        <taxon>Muscomorpha</taxon>
        <taxon>Tephritoidea</taxon>
        <taxon>Tephritidae</taxon>
        <taxon>Zeugodacus</taxon>
        <taxon>Zeugodacus</taxon>
    </lineage>
</organism>
<dbReference type="Pfam" id="PF08696">
    <property type="entry name" value="Dna2"/>
    <property type="match status" value="1"/>
</dbReference>
<dbReference type="GO" id="GO:0016887">
    <property type="term" value="F:ATP hydrolysis activity"/>
    <property type="evidence" value="ECO:0007669"/>
    <property type="project" value="RHEA"/>
</dbReference>
<evidence type="ECO:0000256" key="11">
    <source>
        <dbReference type="ARBA" id="ARBA00022840"/>
    </source>
</evidence>
<evidence type="ECO:0000256" key="16">
    <source>
        <dbReference type="ARBA" id="ARBA00023242"/>
    </source>
</evidence>
<evidence type="ECO:0000256" key="18">
    <source>
        <dbReference type="ARBA" id="ARBA00047995"/>
    </source>
</evidence>
<keyword evidence="13 19" id="KW-0411">Iron-sulfur</keyword>
<dbReference type="PANTHER" id="PTHR10887">
    <property type="entry name" value="DNA2/NAM7 HELICASE FAMILY"/>
    <property type="match status" value="1"/>
</dbReference>
<keyword evidence="11 19" id="KW-0067">ATP-binding</keyword>
<evidence type="ECO:0000256" key="1">
    <source>
        <dbReference type="ARBA" id="ARBA00001966"/>
    </source>
</evidence>
<evidence type="ECO:0000256" key="20">
    <source>
        <dbReference type="SAM" id="Coils"/>
    </source>
</evidence>
<dbReference type="GO" id="GO:0017116">
    <property type="term" value="F:single-stranded DNA helicase activity"/>
    <property type="evidence" value="ECO:0007669"/>
    <property type="project" value="UniProtKB-UniRule"/>
</dbReference>
<evidence type="ECO:0000256" key="8">
    <source>
        <dbReference type="ARBA" id="ARBA00022763"/>
    </source>
</evidence>
<evidence type="ECO:0000313" key="24">
    <source>
        <dbReference type="EMBL" id="JAD05093.1"/>
    </source>
</evidence>
<dbReference type="GO" id="GO:0005634">
    <property type="term" value="C:nucleus"/>
    <property type="evidence" value="ECO:0007669"/>
    <property type="project" value="UniProtKB-SubCell"/>
</dbReference>
<evidence type="ECO:0000256" key="7">
    <source>
        <dbReference type="ARBA" id="ARBA00022741"/>
    </source>
</evidence>
<dbReference type="CDD" id="cd22318">
    <property type="entry name" value="DNA2_N-like"/>
    <property type="match status" value="1"/>
</dbReference>
<keyword evidence="20" id="KW-0175">Coiled coil</keyword>
<comment type="subcellular location">
    <subcellularLocation>
        <location evidence="19">Nucleus</location>
    </subcellularLocation>
    <subcellularLocation>
        <location evidence="19">Chromosome</location>
    </subcellularLocation>
</comment>
<evidence type="ECO:0000256" key="15">
    <source>
        <dbReference type="ARBA" id="ARBA00023204"/>
    </source>
</evidence>
<dbReference type="Gene3D" id="3.90.320.10">
    <property type="match status" value="1"/>
</dbReference>
<evidence type="ECO:0000256" key="5">
    <source>
        <dbReference type="ARBA" id="ARBA00022722"/>
    </source>
</evidence>
<comment type="similarity">
    <text evidence="2 19">Belongs to the DNA2/NAM7 helicase family.</text>
</comment>
<keyword evidence="19" id="KW-0158">Chromosome</keyword>
<dbReference type="PANTHER" id="PTHR10887:SF433">
    <property type="entry name" value="DNA REPLICATION ATP-DEPENDENT HELICASE_NUCLEASE DNA2"/>
    <property type="match status" value="1"/>
</dbReference>
<dbReference type="Gene3D" id="3.40.50.300">
    <property type="entry name" value="P-loop containing nucleotide triphosphate hydrolases"/>
    <property type="match status" value="3"/>
</dbReference>
<feature type="domain" description="DNA replication factor Dna2 N-terminal" evidence="21">
    <location>
        <begin position="109"/>
        <end position="308"/>
    </location>
</feature>
<evidence type="ECO:0000259" key="22">
    <source>
        <dbReference type="Pfam" id="PF13086"/>
    </source>
</evidence>
<dbReference type="GO" id="GO:0046872">
    <property type="term" value="F:metal ion binding"/>
    <property type="evidence" value="ECO:0007669"/>
    <property type="project" value="UniProtKB-UniRule"/>
</dbReference>
<evidence type="ECO:0000259" key="23">
    <source>
        <dbReference type="Pfam" id="PF13087"/>
    </source>
</evidence>
<evidence type="ECO:0000256" key="9">
    <source>
        <dbReference type="ARBA" id="ARBA00022801"/>
    </source>
</evidence>
<reference evidence="24" key="2">
    <citation type="journal article" date="2015" name="Gigascience">
        <title>Reconstructing a comprehensive transcriptome assembly of a white-pupal translocated strain of the pest fruit fly Bactrocera cucurbitae.</title>
        <authorList>
            <person name="Sim S.B."/>
            <person name="Calla B."/>
            <person name="Hall B."/>
            <person name="DeRego T."/>
            <person name="Geib S.M."/>
        </authorList>
    </citation>
    <scope>NUCLEOTIDE SEQUENCE</scope>
</reference>
<dbReference type="InterPro" id="IPR026851">
    <property type="entry name" value="Dna2/JHS1_DEXXQ-box"/>
</dbReference>
<gene>
    <name evidence="24" type="primary">Dna2</name>
    <name evidence="24" type="ORF">g.5661</name>
</gene>
<evidence type="ECO:0000256" key="13">
    <source>
        <dbReference type="ARBA" id="ARBA00023014"/>
    </source>
</evidence>
<evidence type="ECO:0000256" key="3">
    <source>
        <dbReference type="ARBA" id="ARBA00022485"/>
    </source>
</evidence>
<keyword evidence="8 19" id="KW-0227">DNA damage</keyword>
<dbReference type="InterPro" id="IPR027417">
    <property type="entry name" value="P-loop_NTPase"/>
</dbReference>
<comment type="cofactor">
    <cofactor evidence="1">
        <name>[4Fe-4S] cluster</name>
        <dbReference type="ChEBI" id="CHEBI:49883"/>
    </cofactor>
</comment>
<keyword evidence="16 19" id="KW-0539">Nucleus</keyword>
<feature type="domain" description="DNA2/NAM7 helicase helicase" evidence="22">
    <location>
        <begin position="657"/>
        <end position="752"/>
    </location>
</feature>
<keyword evidence="14 19" id="KW-0238">DNA-binding</keyword>
<keyword evidence="4 19" id="KW-0235">DNA replication</keyword>
<evidence type="ECO:0000256" key="19">
    <source>
        <dbReference type="RuleBase" id="RU367041"/>
    </source>
</evidence>
<feature type="domain" description="DNA2/NAM7 helicase helicase" evidence="22">
    <location>
        <begin position="763"/>
        <end position="828"/>
    </location>
</feature>
<dbReference type="GO" id="GO:0003677">
    <property type="term" value="F:DNA binding"/>
    <property type="evidence" value="ECO:0007669"/>
    <property type="project" value="UniProtKB-UniRule"/>
</dbReference>
<keyword evidence="3 19" id="KW-0004">4Fe-4S</keyword>
<comment type="function">
    <text evidence="19">Key enzyme involved in DNA replication and DNA repair. Involved in Okazaki fragments processing by cleaving long flaps that escape FEN1: flaps that are longer than 27 nucleotides are coated by replication protein A complex (RPA), leading to recruit DNA2 which cleaves the flap until it is too short to bind RPA and becomes a substrate for FEN1. Also involved in 5'-end resection of DNA during double-strand break (DSB) repair by mediating the cleavage of 5'-ssDNA.</text>
</comment>
<dbReference type="GO" id="GO:0017108">
    <property type="term" value="F:5'-flap endonuclease activity"/>
    <property type="evidence" value="ECO:0007669"/>
    <property type="project" value="UniProtKB-UniRule"/>
</dbReference>
<comment type="catalytic activity">
    <reaction evidence="18 19">
        <text>ATP + H2O = ADP + phosphate + H(+)</text>
        <dbReference type="Rhea" id="RHEA:13065"/>
        <dbReference type="ChEBI" id="CHEBI:15377"/>
        <dbReference type="ChEBI" id="CHEBI:15378"/>
        <dbReference type="ChEBI" id="CHEBI:30616"/>
        <dbReference type="ChEBI" id="CHEBI:43474"/>
        <dbReference type="ChEBI" id="CHEBI:456216"/>
        <dbReference type="EC" id="3.6.4.12"/>
    </reaction>
</comment>
<keyword evidence="9 19" id="KW-0378">Hydrolase</keyword>
<dbReference type="GO" id="GO:0005694">
    <property type="term" value="C:chromosome"/>
    <property type="evidence" value="ECO:0007669"/>
    <property type="project" value="UniProtKB-SubCell"/>
</dbReference>
<evidence type="ECO:0000256" key="10">
    <source>
        <dbReference type="ARBA" id="ARBA00022806"/>
    </source>
</evidence>
<dbReference type="GO" id="GO:0006281">
    <property type="term" value="P:DNA repair"/>
    <property type="evidence" value="ECO:0007669"/>
    <property type="project" value="UniProtKB-KW"/>
</dbReference>
<dbReference type="SUPFAM" id="SSF52540">
    <property type="entry name" value="P-loop containing nucleoside triphosphate hydrolases"/>
    <property type="match status" value="1"/>
</dbReference>
<dbReference type="GO" id="GO:0051539">
    <property type="term" value="F:4 iron, 4 sulfur cluster binding"/>
    <property type="evidence" value="ECO:0007669"/>
    <property type="project" value="UniProtKB-UniRule"/>
</dbReference>
<keyword evidence="6 19" id="KW-0479">Metal-binding</keyword>
<sequence>MSTLKRVTSPMKQQNETPTKKLKISTNDIKPIDIDGFSSTEFDDFFDGHDDFEAIINSKNVLIPQDKRLDLSKWQRCIVLEVERERSTFDLMLQVRLANTEQVEDFDKENNNALTKCRLQQQWSHTDVKRDDIISLICVWDEKLQCYKVNNEHGFCVTNPDTLISSTSVVGSLFCRRKAVLQERFKGIDANSKIMVVGSMVHEMLQLVLQKNLRNAKGIEATAKELLHSKETAYELYANLMTRDELDFELQKFIPNVISFVEQYIKGNPATVHIKDTFQGTIEHIQDIEENVWVPQLGLKGKVDVSVRIKQRKHEKATNAIPLELKTGRATFSMEHKGQVMLYQMMLTAIGRETNSSLLLYLREGIMRELRGTRNEQRDLIMLRNDLARYISCHSDTTAASTTTTTIEEDNKFLQPLKLPEPISHHSACGNCEYATVCCTFAKTDAELNLRKGHPLLTVMQNVTEHLQTDVYKYFMHWCRLLALEEQEVKKSNNLRALWTNTPEQRKKMGLAIVDVQLQNVDCEGTHYLNTFVLEATDDNKDADLLLSGFSIGEYVIISTRKRLAVAAGSIVDMTSAEITVSLERDLKQNYANVAFIIDKHESQSGNAFNFTNVSLLLDNNERAKKLREIIVQRVQPTYHKVLPKIVATAGAAILKQLNAVQRSAVLKALTAESYMLIKGLPGTGKTQTLVAIVRLLHLMGKSVLITSHTHSAVDNLLVRLKTHKLPLLRLGAGARINAELQEFGESTLLQDCATVEEITQKYNSYNIVGVTCLGSAHALFLHRKFDFCIVDEATQVMQPTTLRPLFFCDKFILVGDPEQLPPLIRSKEARQLGADESLFQRLDTAAATAVLTLQYRMNKSITRLANELTYKGALQCASKEIELDALQVNLSQANKAAKWLQRALQTHIDQAVFLLDTKDCTERLSDFNKGEQGALFTAAARFVESEECKESPLSSTANGKQNRSAKRISKYTNYCEAAIIMHVVEQLLLAGYAPSRIGVIAPYRAQVELLRNLTTHLQLQHNNKASQLSFASVEVNTVDQYQGRDKDIILFSGTRTGAVDANERAREAEILEDKRRLTVAITRAKRKLLLVGDAACLDKYTPFHMLLGHIPSYCKLQLEDGKLGFDWQALLHNISSIIKS</sequence>
<dbReference type="Pfam" id="PF13087">
    <property type="entry name" value="AAA_12"/>
    <property type="match status" value="1"/>
</dbReference>
<dbReference type="CDD" id="cd18041">
    <property type="entry name" value="DEXXQc_DNA2"/>
    <property type="match status" value="1"/>
</dbReference>
<dbReference type="InterPro" id="IPR011604">
    <property type="entry name" value="PDDEXK-like_dom_sf"/>
</dbReference>
<evidence type="ECO:0000256" key="12">
    <source>
        <dbReference type="ARBA" id="ARBA00023004"/>
    </source>
</evidence>
<keyword evidence="12 19" id="KW-0408">Iron</keyword>
<dbReference type="EC" id="3.1.-.-" evidence="19"/>
<dbReference type="AlphaFoldDB" id="A0A0A1X334"/>
<feature type="domain" description="DNA2/NAM7 helicase-like C-terminal" evidence="23">
    <location>
        <begin position="836"/>
        <end position="1095"/>
    </location>
</feature>
<dbReference type="CDD" id="cd18808">
    <property type="entry name" value="SF1_C_Upf1"/>
    <property type="match status" value="1"/>
</dbReference>
<dbReference type="GO" id="GO:0005737">
    <property type="term" value="C:cytoplasm"/>
    <property type="evidence" value="ECO:0007669"/>
    <property type="project" value="TreeGrafter"/>
</dbReference>